<feature type="signal peptide" evidence="1">
    <location>
        <begin position="1"/>
        <end position="25"/>
    </location>
</feature>
<sequence length="127" mass="13556">MKFLKQIVIALAITFSVGSFTQVVAAGKIENATPEEVGASIASAAKNSEDALAALKNGEADETVLELIEAARQDSKRIEVGRLDVKRTRAAAHLKNARSAIRKGDKTKAEASLVEAVKGYQEVKAEY</sequence>
<dbReference type="OrthoDB" id="5568449at2"/>
<reference evidence="3" key="1">
    <citation type="journal article" date="2019" name="J. Bacteriol.">
        <title>A Mutagenic Screen Identifies a TonB-Dependent Receptor Required for the Lanthanide Metal Switch in the Type I Methanotroph 'Methylotuvimicrobium buryatense' 5GB1C.</title>
        <authorList>
            <person name="Groom J.D."/>
            <person name="Ford S.M."/>
            <person name="Pesesky M.W."/>
            <person name="Lidstrom M.E."/>
        </authorList>
    </citation>
    <scope>NUCLEOTIDE SEQUENCE [LARGE SCALE GENOMIC DNA]</scope>
    <source>
        <strain evidence="3">5GB1C</strain>
    </source>
</reference>
<dbReference type="KEGG" id="mbur:EQU24_10145"/>
<dbReference type="Proteomes" id="UP000305881">
    <property type="component" value="Chromosome"/>
</dbReference>
<evidence type="ECO:0000313" key="3">
    <source>
        <dbReference type="Proteomes" id="UP000305881"/>
    </source>
</evidence>
<dbReference type="RefSeq" id="WP_017839611.1">
    <property type="nucleotide sequence ID" value="NZ_CP035467.1"/>
</dbReference>
<keyword evidence="1" id="KW-0732">Signal</keyword>
<organism evidence="2 3">
    <name type="scientific">Methylotuvimicrobium buryatense</name>
    <name type="common">Methylomicrobium buryatense</name>
    <dbReference type="NCBI Taxonomy" id="95641"/>
    <lineage>
        <taxon>Bacteria</taxon>
        <taxon>Pseudomonadati</taxon>
        <taxon>Pseudomonadota</taxon>
        <taxon>Gammaproteobacteria</taxon>
        <taxon>Methylococcales</taxon>
        <taxon>Methylococcaceae</taxon>
        <taxon>Methylotuvimicrobium</taxon>
    </lineage>
</organism>
<dbReference type="AlphaFoldDB" id="A0A4P9UPS1"/>
<feature type="chain" id="PRO_5020697252" description="DUF4398 domain-containing protein" evidence="1">
    <location>
        <begin position="26"/>
        <end position="127"/>
    </location>
</feature>
<gene>
    <name evidence="2" type="ORF">EQU24_10145</name>
</gene>
<keyword evidence="3" id="KW-1185">Reference proteome</keyword>
<dbReference type="EMBL" id="CP035467">
    <property type="protein sequence ID" value="QCW82553.1"/>
    <property type="molecule type" value="Genomic_DNA"/>
</dbReference>
<protein>
    <recommendedName>
        <fullName evidence="4">DUF4398 domain-containing protein</fullName>
    </recommendedName>
</protein>
<evidence type="ECO:0008006" key="4">
    <source>
        <dbReference type="Google" id="ProtNLM"/>
    </source>
</evidence>
<evidence type="ECO:0000256" key="1">
    <source>
        <dbReference type="SAM" id="SignalP"/>
    </source>
</evidence>
<accession>A0A4P9UPS1</accession>
<evidence type="ECO:0000313" key="2">
    <source>
        <dbReference type="EMBL" id="QCW82553.1"/>
    </source>
</evidence>
<name>A0A4P9UPS1_METBY</name>
<proteinExistence type="predicted"/>